<keyword evidence="6" id="KW-1185">Reference proteome</keyword>
<dbReference type="InterPro" id="IPR050090">
    <property type="entry name" value="Tyrosine_recombinase_XerCD"/>
</dbReference>
<dbReference type="GO" id="GO:0015074">
    <property type="term" value="P:DNA integration"/>
    <property type="evidence" value="ECO:0007669"/>
    <property type="project" value="InterPro"/>
</dbReference>
<dbReference type="EMBL" id="PTJE01000008">
    <property type="protein sequence ID" value="PPK93082.1"/>
    <property type="molecule type" value="Genomic_DNA"/>
</dbReference>
<reference evidence="5 6" key="1">
    <citation type="submission" date="2018-02" db="EMBL/GenBank/DDBJ databases">
        <title>Genomic Encyclopedia of Archaeal and Bacterial Type Strains, Phase II (KMG-II): from individual species to whole genera.</title>
        <authorList>
            <person name="Goeker M."/>
        </authorList>
    </citation>
    <scope>NUCLEOTIDE SEQUENCE [LARGE SCALE GENOMIC DNA]</scope>
    <source>
        <strain evidence="5 6">DSM 16809</strain>
    </source>
</reference>
<evidence type="ECO:0000313" key="5">
    <source>
        <dbReference type="EMBL" id="PPK93082.1"/>
    </source>
</evidence>
<dbReference type="InterPro" id="IPR011010">
    <property type="entry name" value="DNA_brk_join_enz"/>
</dbReference>
<dbReference type="GO" id="GO:0003677">
    <property type="term" value="F:DNA binding"/>
    <property type="evidence" value="ECO:0007669"/>
    <property type="project" value="UniProtKB-KW"/>
</dbReference>
<organism evidence="5 6">
    <name type="scientific">Nonlabens xylanidelens</name>
    <dbReference type="NCBI Taxonomy" id="191564"/>
    <lineage>
        <taxon>Bacteria</taxon>
        <taxon>Pseudomonadati</taxon>
        <taxon>Bacteroidota</taxon>
        <taxon>Flavobacteriia</taxon>
        <taxon>Flavobacteriales</taxon>
        <taxon>Flavobacteriaceae</taxon>
        <taxon>Nonlabens</taxon>
    </lineage>
</organism>
<comment type="similarity">
    <text evidence="1">Belongs to the 'phage' integrase family.</text>
</comment>
<dbReference type="AlphaFoldDB" id="A0A2S6IFT4"/>
<dbReference type="OrthoDB" id="892893at2"/>
<sequence>MKVTQPFLPLYKKFVNDSKNGKRLNKDGKRISTGTIKNYKQAYSLLCKYCLEKEIELRVANANKLTKKEFLSEQKYWKKFYTSFTTYLYKNGCHDNYVGSQIKILKTVFNFLKNNEGLNVGQFYKNFYVRKEEVDILVLSQERLKFLIHDQEFEKTLTNKERIVKDMFIMGCTTGFRYSDLVSVTIKNFKKSEGKYYITNKSKKTKTETAVLLPSYAVDIYYTYKTKSTKNLLFGSMSLNKFNETLKDIGLKAGFTEVVEYKREQRGIEKKLVSARKQNLFCNKMSSHMMRRTAITTLLILGMPELLVRQISGHKYGSSSFMRYVKFAQAYLDKEIESVYSKLENYAPESVGSNR</sequence>
<dbReference type="Proteomes" id="UP000239002">
    <property type="component" value="Unassembled WGS sequence"/>
</dbReference>
<dbReference type="GO" id="GO:0006310">
    <property type="term" value="P:DNA recombination"/>
    <property type="evidence" value="ECO:0007669"/>
    <property type="project" value="UniProtKB-KW"/>
</dbReference>
<name>A0A2S6IFT4_9FLAO</name>
<gene>
    <name evidence="5" type="ORF">LY01_02787</name>
</gene>
<dbReference type="PANTHER" id="PTHR30349">
    <property type="entry name" value="PHAGE INTEGRASE-RELATED"/>
    <property type="match status" value="1"/>
</dbReference>
<keyword evidence="2" id="KW-0238">DNA-binding</keyword>
<dbReference type="Gene3D" id="1.10.443.10">
    <property type="entry name" value="Intergrase catalytic core"/>
    <property type="match status" value="1"/>
</dbReference>
<comment type="caution">
    <text evidence="5">The sequence shown here is derived from an EMBL/GenBank/DDBJ whole genome shotgun (WGS) entry which is preliminary data.</text>
</comment>
<evidence type="ECO:0000256" key="3">
    <source>
        <dbReference type="ARBA" id="ARBA00023172"/>
    </source>
</evidence>
<dbReference type="PANTHER" id="PTHR30349:SF64">
    <property type="entry name" value="PROPHAGE INTEGRASE INTD-RELATED"/>
    <property type="match status" value="1"/>
</dbReference>
<evidence type="ECO:0000259" key="4">
    <source>
        <dbReference type="PROSITE" id="PS51898"/>
    </source>
</evidence>
<evidence type="ECO:0000256" key="2">
    <source>
        <dbReference type="ARBA" id="ARBA00023125"/>
    </source>
</evidence>
<keyword evidence="3" id="KW-0233">DNA recombination</keyword>
<dbReference type="RefSeq" id="WP_104516585.1">
    <property type="nucleotide sequence ID" value="NZ_PTJE01000008.1"/>
</dbReference>
<dbReference type="PROSITE" id="PS51898">
    <property type="entry name" value="TYR_RECOMBINASE"/>
    <property type="match status" value="1"/>
</dbReference>
<dbReference type="Pfam" id="PF00589">
    <property type="entry name" value="Phage_integrase"/>
    <property type="match status" value="1"/>
</dbReference>
<dbReference type="Gene3D" id="1.10.150.130">
    <property type="match status" value="1"/>
</dbReference>
<dbReference type="SUPFAM" id="SSF56349">
    <property type="entry name" value="DNA breaking-rejoining enzymes"/>
    <property type="match status" value="1"/>
</dbReference>
<dbReference type="InterPro" id="IPR002104">
    <property type="entry name" value="Integrase_catalytic"/>
</dbReference>
<evidence type="ECO:0000256" key="1">
    <source>
        <dbReference type="ARBA" id="ARBA00008857"/>
    </source>
</evidence>
<dbReference type="InterPro" id="IPR013762">
    <property type="entry name" value="Integrase-like_cat_sf"/>
</dbReference>
<protein>
    <submittedName>
        <fullName evidence="5">Site-specific recombinase XerD</fullName>
    </submittedName>
</protein>
<accession>A0A2S6IFT4</accession>
<feature type="domain" description="Tyr recombinase" evidence="4">
    <location>
        <begin position="142"/>
        <end position="337"/>
    </location>
</feature>
<evidence type="ECO:0000313" key="6">
    <source>
        <dbReference type="Proteomes" id="UP000239002"/>
    </source>
</evidence>
<proteinExistence type="inferred from homology"/>
<dbReference type="InterPro" id="IPR010998">
    <property type="entry name" value="Integrase_recombinase_N"/>
</dbReference>